<organism evidence="2 3">
    <name type="scientific">Crenichthys baileyi</name>
    <name type="common">White River springfish</name>
    <dbReference type="NCBI Taxonomy" id="28760"/>
    <lineage>
        <taxon>Eukaryota</taxon>
        <taxon>Metazoa</taxon>
        <taxon>Chordata</taxon>
        <taxon>Craniata</taxon>
        <taxon>Vertebrata</taxon>
        <taxon>Euteleostomi</taxon>
        <taxon>Actinopterygii</taxon>
        <taxon>Neopterygii</taxon>
        <taxon>Teleostei</taxon>
        <taxon>Neoteleostei</taxon>
        <taxon>Acanthomorphata</taxon>
        <taxon>Ovalentaria</taxon>
        <taxon>Atherinomorphae</taxon>
        <taxon>Cyprinodontiformes</taxon>
        <taxon>Goodeidae</taxon>
        <taxon>Crenichthys</taxon>
    </lineage>
</organism>
<evidence type="ECO:0000256" key="1">
    <source>
        <dbReference type="SAM" id="MobiDB-lite"/>
    </source>
</evidence>
<evidence type="ECO:0000313" key="2">
    <source>
        <dbReference type="EMBL" id="KAK5617152.1"/>
    </source>
</evidence>
<feature type="compositionally biased region" description="Polar residues" evidence="1">
    <location>
        <begin position="9"/>
        <end position="20"/>
    </location>
</feature>
<gene>
    <name evidence="2" type="ORF">CRENBAI_011803</name>
</gene>
<dbReference type="Proteomes" id="UP001311232">
    <property type="component" value="Unassembled WGS sequence"/>
</dbReference>
<proteinExistence type="predicted"/>
<feature type="region of interest" description="Disordered" evidence="1">
    <location>
        <begin position="122"/>
        <end position="141"/>
    </location>
</feature>
<sequence>MDGGPNQRAGISSQQGLSNSTESIDSMKALTAAIEAANAQVHGPASQHVTNSTITITATATTSITADSKAQREALRKCLSIGIQVDPEEGGPIDEQSKFQSIGIQVEDDRCSCPQFNGGWRQSPLIQGPQATAGPEDVGEGVMEERQQWEGVLLGLFTSEEH</sequence>
<evidence type="ECO:0000313" key="3">
    <source>
        <dbReference type="Proteomes" id="UP001311232"/>
    </source>
</evidence>
<dbReference type="EMBL" id="JAHHUM010000803">
    <property type="protein sequence ID" value="KAK5617152.1"/>
    <property type="molecule type" value="Genomic_DNA"/>
</dbReference>
<feature type="region of interest" description="Disordered" evidence="1">
    <location>
        <begin position="1"/>
        <end position="20"/>
    </location>
</feature>
<keyword evidence="3" id="KW-1185">Reference proteome</keyword>
<comment type="caution">
    <text evidence="2">The sequence shown here is derived from an EMBL/GenBank/DDBJ whole genome shotgun (WGS) entry which is preliminary data.</text>
</comment>
<protein>
    <submittedName>
        <fullName evidence="2">Uncharacterized protein</fullName>
    </submittedName>
</protein>
<name>A0AAV9S7F0_9TELE</name>
<accession>A0AAV9S7F0</accession>
<reference evidence="2 3" key="1">
    <citation type="submission" date="2021-06" db="EMBL/GenBank/DDBJ databases">
        <authorList>
            <person name="Palmer J.M."/>
        </authorList>
    </citation>
    <scope>NUCLEOTIDE SEQUENCE [LARGE SCALE GENOMIC DNA]</scope>
    <source>
        <strain evidence="2 3">MEX-2019</strain>
        <tissue evidence="2">Muscle</tissue>
    </source>
</reference>
<dbReference type="AlphaFoldDB" id="A0AAV9S7F0"/>